<dbReference type="KEGG" id="dvl:Dvul_1767"/>
<sequence length="60" mass="6751">MRSIVLPESASKDCDERRPHALFVRAEIDAATVCEELAPEGTRFPWRAAGKQGYVFQITE</sequence>
<organism evidence="1 2">
    <name type="scientific">Nitratidesulfovibrio vulgaris (strain DP4)</name>
    <name type="common">Desulfovibrio vulgaris</name>
    <dbReference type="NCBI Taxonomy" id="391774"/>
    <lineage>
        <taxon>Bacteria</taxon>
        <taxon>Pseudomonadati</taxon>
        <taxon>Thermodesulfobacteriota</taxon>
        <taxon>Desulfovibrionia</taxon>
        <taxon>Desulfovibrionales</taxon>
        <taxon>Desulfovibrionaceae</taxon>
        <taxon>Nitratidesulfovibrio</taxon>
    </lineage>
</organism>
<gene>
    <name evidence="1" type="ordered locus">Dvul_1767</name>
</gene>
<dbReference type="Proteomes" id="UP000009173">
    <property type="component" value="Chromosome"/>
</dbReference>
<proteinExistence type="predicted"/>
<dbReference type="EMBL" id="CP000527">
    <property type="protein sequence ID" value="ABM28784.1"/>
    <property type="molecule type" value="Genomic_DNA"/>
</dbReference>
<dbReference type="AlphaFoldDB" id="A0A0H3A9D6"/>
<dbReference type="HOGENOM" id="CLU_2933926_0_0_7"/>
<evidence type="ECO:0000313" key="1">
    <source>
        <dbReference type="EMBL" id="ABM28784.1"/>
    </source>
</evidence>
<protein>
    <submittedName>
        <fullName evidence="1">Uncharacterized protein</fullName>
    </submittedName>
</protein>
<evidence type="ECO:0000313" key="2">
    <source>
        <dbReference type="Proteomes" id="UP000009173"/>
    </source>
</evidence>
<accession>A0A0H3A9D6</accession>
<reference evidence="2" key="1">
    <citation type="journal article" date="2009" name="Environ. Microbiol.">
        <title>Contribution of mobile genetic elements to Desulfovibrio vulgaris genome plasticity.</title>
        <authorList>
            <person name="Walker C.B."/>
            <person name="Stolyar S."/>
            <person name="Chivian D."/>
            <person name="Pinel N."/>
            <person name="Gabster J.A."/>
            <person name="Dehal P.S."/>
            <person name="He Z."/>
            <person name="Yang Z.K."/>
            <person name="Yen H.C."/>
            <person name="Zhou J."/>
            <person name="Wall J.D."/>
            <person name="Hazen T.C."/>
            <person name="Arkin A.P."/>
            <person name="Stahl D.A."/>
        </authorList>
    </citation>
    <scope>NUCLEOTIDE SEQUENCE [LARGE SCALE GENOMIC DNA]</scope>
    <source>
        <strain evidence="2">DP4</strain>
    </source>
</reference>
<name>A0A0H3A9D6_NITV4</name>